<reference evidence="1 2" key="1">
    <citation type="submission" date="2024-10" db="EMBL/GenBank/DDBJ databases">
        <title>The Natural Products Discovery Center: Release of the First 8490 Sequenced Strains for Exploring Actinobacteria Biosynthetic Diversity.</title>
        <authorList>
            <person name="Kalkreuter E."/>
            <person name="Kautsar S.A."/>
            <person name="Yang D."/>
            <person name="Bader C.D."/>
            <person name="Teijaro C.N."/>
            <person name="Fluegel L."/>
            <person name="Davis C.M."/>
            <person name="Simpson J.R."/>
            <person name="Lauterbach L."/>
            <person name="Steele A.D."/>
            <person name="Gui C."/>
            <person name="Meng S."/>
            <person name="Li G."/>
            <person name="Viehrig K."/>
            <person name="Ye F."/>
            <person name="Su P."/>
            <person name="Kiefer A.F."/>
            <person name="Nichols A."/>
            <person name="Cepeda A.J."/>
            <person name="Yan W."/>
            <person name="Fan B."/>
            <person name="Jiang Y."/>
            <person name="Adhikari A."/>
            <person name="Zheng C.-J."/>
            <person name="Schuster L."/>
            <person name="Cowan T.M."/>
            <person name="Smanski M.J."/>
            <person name="Chevrette M.G."/>
            <person name="De Carvalho L.P.S."/>
            <person name="Shen B."/>
        </authorList>
    </citation>
    <scope>NUCLEOTIDE SEQUENCE [LARGE SCALE GENOMIC DNA]</scope>
    <source>
        <strain evidence="1 2">NPDC002593</strain>
    </source>
</reference>
<evidence type="ECO:0000313" key="2">
    <source>
        <dbReference type="Proteomes" id="UP001601992"/>
    </source>
</evidence>
<comment type="caution">
    <text evidence="1">The sequence shown here is derived from an EMBL/GenBank/DDBJ whole genome shotgun (WGS) entry which is preliminary data.</text>
</comment>
<accession>A0ABW6SC98</accession>
<evidence type="ECO:0000313" key="1">
    <source>
        <dbReference type="EMBL" id="MFF3573930.1"/>
    </source>
</evidence>
<dbReference type="RefSeq" id="WP_040830591.1">
    <property type="nucleotide sequence ID" value="NZ_JBIAQY010000022.1"/>
</dbReference>
<keyword evidence="2" id="KW-1185">Reference proteome</keyword>
<name>A0ABW6SC98_9NOCA</name>
<sequence length="290" mass="31942">MKVVPYDESAYHMDHPMGTVAFNYLLSGDDSETTENFRYVLGRQEGDFHMPRHRHSLEQIRLPIVGDMNLGEQGILHEGEIGYFPEGVYYGPQDDPLGDPKQLQLVLQFGGASGLGMGMPTDAQKADAARGTRRPGEQLMPRPRYADVIKFDPANYNYLPVAGQPGVQRKFFGAFTERALRIEWVKIETGAQWVSAEDSRRFVVVLGGGGVVADMRVGYLAAVQAEVGETLTVTAEQDLELHVVAVPPVLLPEIPQQHDVVISRGAIEFETPRDLRKAEAVAASNAARRG</sequence>
<protein>
    <recommendedName>
        <fullName evidence="3">Pirin C-terminal cupin domain-containing protein</fullName>
    </recommendedName>
</protein>
<dbReference type="Proteomes" id="UP001601992">
    <property type="component" value="Unassembled WGS sequence"/>
</dbReference>
<evidence type="ECO:0008006" key="3">
    <source>
        <dbReference type="Google" id="ProtNLM"/>
    </source>
</evidence>
<organism evidence="1 2">
    <name type="scientific">Nocardia jiangxiensis</name>
    <dbReference type="NCBI Taxonomy" id="282685"/>
    <lineage>
        <taxon>Bacteria</taxon>
        <taxon>Bacillati</taxon>
        <taxon>Actinomycetota</taxon>
        <taxon>Actinomycetes</taxon>
        <taxon>Mycobacteriales</taxon>
        <taxon>Nocardiaceae</taxon>
        <taxon>Nocardia</taxon>
    </lineage>
</organism>
<proteinExistence type="predicted"/>
<gene>
    <name evidence="1" type="ORF">ACFYXQ_39890</name>
</gene>
<dbReference type="EMBL" id="JBIAQY010000022">
    <property type="protein sequence ID" value="MFF3573930.1"/>
    <property type="molecule type" value="Genomic_DNA"/>
</dbReference>